<keyword evidence="4" id="KW-1185">Reference proteome</keyword>
<dbReference type="InterPro" id="IPR032189">
    <property type="entry name" value="Mlh1_C"/>
</dbReference>
<name>A0AA42ARX7_PAPNU</name>
<feature type="compositionally biased region" description="Polar residues" evidence="1">
    <location>
        <begin position="149"/>
        <end position="163"/>
    </location>
</feature>
<reference evidence="3" key="1">
    <citation type="submission" date="2022-03" db="EMBL/GenBank/DDBJ databases">
        <title>A functionally conserved STORR gene fusion in Papaver species that diverged 16.8 million years ago.</title>
        <authorList>
            <person name="Catania T."/>
        </authorList>
    </citation>
    <scope>NUCLEOTIDE SEQUENCE</scope>
    <source>
        <strain evidence="3">S-191538</strain>
    </source>
</reference>
<sequence>RSSLIFPTPSQSLAESVQNVQSFMCVFSVTPFALTQLLSLSIPSVYFRSDSIRVGHPFVFFLRGSCISRLLMEVWSQYKAFTAMTINTVLPHIYYLLFLSVIVLSQRLRSSSFKKPPEPLRRAVADCLSSSSSSSSLSSSSSHHGSSSTEANYNQSPSASKQQKVPEQKMVRTDTTDPAGRMHAYLQDAPLGQQERKSGLNTIRSAVRQRRNPRETADLTSVQQLLSDVDSNCDSGLLDIVKQSIYVGMADSVLALLQHNTRLYLVNVVNLSKELMYQQVLRRFAHFNAIQLSEPAPLTELIMIALKEEDTKSKTDEVKQKIAELRSSIYFMQVDIYPKFMVSSHTTNRYALSLQCSILNFFDYNLETKSMKSYMMCNCSELRYLINLSKLACGLGFF</sequence>
<dbReference type="AlphaFoldDB" id="A0AA42ARX7"/>
<protein>
    <recommendedName>
        <fullName evidence="2">DNA mismatch repair protein Mlh1 C-terminal domain-containing protein</fullName>
    </recommendedName>
</protein>
<feature type="non-terminal residue" evidence="3">
    <location>
        <position position="398"/>
    </location>
</feature>
<dbReference type="Pfam" id="PF16413">
    <property type="entry name" value="Mlh1_C"/>
    <property type="match status" value="1"/>
</dbReference>
<evidence type="ECO:0000313" key="3">
    <source>
        <dbReference type="EMBL" id="MCL7039435.1"/>
    </source>
</evidence>
<evidence type="ECO:0000313" key="4">
    <source>
        <dbReference type="Proteomes" id="UP001177140"/>
    </source>
</evidence>
<feature type="domain" description="DNA mismatch repair protein Mlh1 C-terminal" evidence="2">
    <location>
        <begin position="219"/>
        <end position="325"/>
    </location>
</feature>
<dbReference type="Proteomes" id="UP001177140">
    <property type="component" value="Unassembled WGS sequence"/>
</dbReference>
<feature type="non-terminal residue" evidence="3">
    <location>
        <position position="1"/>
    </location>
</feature>
<accession>A0AA42ARX7</accession>
<evidence type="ECO:0000256" key="1">
    <source>
        <dbReference type="SAM" id="MobiDB-lite"/>
    </source>
</evidence>
<feature type="region of interest" description="Disordered" evidence="1">
    <location>
        <begin position="132"/>
        <end position="178"/>
    </location>
</feature>
<evidence type="ECO:0000259" key="2">
    <source>
        <dbReference type="Pfam" id="PF16413"/>
    </source>
</evidence>
<gene>
    <name evidence="3" type="ORF">MKW94_020325</name>
</gene>
<feature type="compositionally biased region" description="Low complexity" evidence="1">
    <location>
        <begin position="132"/>
        <end position="148"/>
    </location>
</feature>
<proteinExistence type="predicted"/>
<organism evidence="3 4">
    <name type="scientific">Papaver nudicaule</name>
    <name type="common">Iceland poppy</name>
    <dbReference type="NCBI Taxonomy" id="74823"/>
    <lineage>
        <taxon>Eukaryota</taxon>
        <taxon>Viridiplantae</taxon>
        <taxon>Streptophyta</taxon>
        <taxon>Embryophyta</taxon>
        <taxon>Tracheophyta</taxon>
        <taxon>Spermatophyta</taxon>
        <taxon>Magnoliopsida</taxon>
        <taxon>Ranunculales</taxon>
        <taxon>Papaveraceae</taxon>
        <taxon>Papaveroideae</taxon>
        <taxon>Papaver</taxon>
    </lineage>
</organism>
<comment type="caution">
    <text evidence="3">The sequence shown here is derived from an EMBL/GenBank/DDBJ whole genome shotgun (WGS) entry which is preliminary data.</text>
</comment>
<feature type="compositionally biased region" description="Basic and acidic residues" evidence="1">
    <location>
        <begin position="164"/>
        <end position="175"/>
    </location>
</feature>
<dbReference type="EMBL" id="JAJJMA010201145">
    <property type="protein sequence ID" value="MCL7039435.1"/>
    <property type="molecule type" value="Genomic_DNA"/>
</dbReference>